<organism evidence="1 2">
    <name type="scientific">Emticicia oligotrophica (strain DSM 17448 / CIP 109782 / MTCC 6937 / GPTSA100-15)</name>
    <dbReference type="NCBI Taxonomy" id="929562"/>
    <lineage>
        <taxon>Bacteria</taxon>
        <taxon>Pseudomonadati</taxon>
        <taxon>Bacteroidota</taxon>
        <taxon>Cytophagia</taxon>
        <taxon>Cytophagales</taxon>
        <taxon>Leadbetterellaceae</taxon>
        <taxon>Emticicia</taxon>
    </lineage>
</organism>
<dbReference type="PANTHER" id="PTHR34599:SF2">
    <property type="entry name" value="TRAF-TYPE DOMAIN-CONTAINING PROTEIN"/>
    <property type="match status" value="1"/>
</dbReference>
<dbReference type="EMBL" id="CP002961">
    <property type="protein sequence ID" value="AFK02195.1"/>
    <property type="molecule type" value="Genomic_DNA"/>
</dbReference>
<protein>
    <submittedName>
        <fullName evidence="1">Phosphoesterase PA-phosphatase-like protein</fullName>
    </submittedName>
</protein>
<reference evidence="1 2" key="1">
    <citation type="submission" date="2011-07" db="EMBL/GenBank/DDBJ databases">
        <title>The complete genome of chromosome of Emticicia oligotrophica DSM 17448.</title>
        <authorList>
            <consortium name="US DOE Joint Genome Institute (JGI-PGF)"/>
            <person name="Lucas S."/>
            <person name="Han J."/>
            <person name="Lapidus A."/>
            <person name="Bruce D."/>
            <person name="Goodwin L."/>
            <person name="Pitluck S."/>
            <person name="Peters L."/>
            <person name="Kyrpides N."/>
            <person name="Mavromatis K."/>
            <person name="Ivanova N."/>
            <person name="Ovchinnikova G."/>
            <person name="Teshima H."/>
            <person name="Detter J.C."/>
            <person name="Tapia R."/>
            <person name="Han C."/>
            <person name="Land M."/>
            <person name="Hauser L."/>
            <person name="Markowitz V."/>
            <person name="Cheng J.-F."/>
            <person name="Hugenholtz P."/>
            <person name="Woyke T."/>
            <person name="Wu D."/>
            <person name="Tindall B."/>
            <person name="Pomrenke H."/>
            <person name="Brambilla E."/>
            <person name="Klenk H.-P."/>
            <person name="Eisen J.A."/>
        </authorList>
    </citation>
    <scope>NUCLEOTIDE SEQUENCE [LARGE SCALE GENOMIC DNA]</scope>
    <source>
        <strain evidence="1 2">DSM 17448</strain>
    </source>
</reference>
<dbReference type="PANTHER" id="PTHR34599">
    <property type="entry name" value="PEROXIDASE-RELATED"/>
    <property type="match status" value="1"/>
</dbReference>
<evidence type="ECO:0000313" key="1">
    <source>
        <dbReference type="EMBL" id="AFK02195.1"/>
    </source>
</evidence>
<dbReference type="Proteomes" id="UP000002875">
    <property type="component" value="Chromosome"/>
</dbReference>
<dbReference type="InterPro" id="IPR036938">
    <property type="entry name" value="PAP2/HPO_sf"/>
</dbReference>
<dbReference type="SUPFAM" id="SSF48317">
    <property type="entry name" value="Acid phosphatase/Vanadium-dependent haloperoxidase"/>
    <property type="match status" value="1"/>
</dbReference>
<evidence type="ECO:0000313" key="2">
    <source>
        <dbReference type="Proteomes" id="UP000002875"/>
    </source>
</evidence>
<dbReference type="Gene3D" id="1.10.606.20">
    <property type="match status" value="1"/>
</dbReference>
<keyword evidence="2" id="KW-1185">Reference proteome</keyword>
<accession>A0ABM5MYJ8</accession>
<dbReference type="CDD" id="cd03398">
    <property type="entry name" value="PAP2_haloperoxidase"/>
    <property type="match status" value="1"/>
</dbReference>
<dbReference type="InterPro" id="IPR052559">
    <property type="entry name" value="V-haloperoxidase"/>
</dbReference>
<gene>
    <name evidence="1" type="ordered locus">Emtol_1045</name>
</gene>
<sequence>MRKHFTYFFFEKLHYKFKYSILSLMIGFLAISCKDKKNEEATPTNLSKETNTYSADIATRWTELQLLLIKSTPGYAPPVAARTLGYTSLALYESVVHGMPNYQSMVGQVNGLTSLPKPDVTKEYSWGVVANSALGTLITQLYPTTNDINKRAIDSLKKNIESNLKVAIENPATIERSKAFGIEIANAIFEYSKTDGGHQGWDNNFPSDYKTPVGVGLWEPTSTQKIPLLPYWGKIRTFSSLNMTTNPVAPTNFSYKEGSDMYKLAKEVYDTGKALTNEQKAIANFWADGGNTITPPGHHFNIANIVLKKEKVKLDKVAEVYAKVGMAVSDAFVACWRGKYTYNLMRPITYIRQAIDPQWSPLLSTPPFPEYASGHSSGSGAASEILTSIFGNNYEFTDNTHNGTYPDRTFKSFYEYADEATISRLYGGIHYRQGNENGHKNGTEVAKNILKFKFKTGA</sequence>
<dbReference type="PROSITE" id="PS51257">
    <property type="entry name" value="PROKAR_LIPOPROTEIN"/>
    <property type="match status" value="1"/>
</dbReference>
<proteinExistence type="predicted"/>
<dbReference type="RefSeq" id="WP_015027895.1">
    <property type="nucleotide sequence ID" value="NC_018748.1"/>
</dbReference>
<name>A0ABM5MYJ8_EMTOG</name>